<comment type="caution">
    <text evidence="1">The sequence shown here is derived from an EMBL/GenBank/DDBJ whole genome shotgun (WGS) entry which is preliminary data.</text>
</comment>
<dbReference type="Proteomes" id="UP000238205">
    <property type="component" value="Unassembled WGS sequence"/>
</dbReference>
<dbReference type="EMBL" id="PVTO01000018">
    <property type="protein sequence ID" value="PRY81387.1"/>
    <property type="molecule type" value="Genomic_DNA"/>
</dbReference>
<sequence length="65" mass="7559">MRGMSNEEFLNTYQETFLNSKYLVVVSFDQHNLVKTYQSSDSQLTALGMLEVAKQQILDSMEDYE</sequence>
<accession>A0A2T0W5M3</accession>
<reference evidence="1 2" key="1">
    <citation type="submission" date="2018-03" db="EMBL/GenBank/DDBJ databases">
        <title>Genomic Encyclopedia of Archaeal and Bacterial Type Strains, Phase II (KMG-II): from individual species to whole genera.</title>
        <authorList>
            <person name="Goeker M."/>
        </authorList>
    </citation>
    <scope>NUCLEOTIDE SEQUENCE [LARGE SCALE GENOMIC DNA]</scope>
    <source>
        <strain evidence="1 2">DSM 13175</strain>
    </source>
</reference>
<protein>
    <submittedName>
        <fullName evidence="1">Uncharacterized protein</fullName>
    </submittedName>
</protein>
<keyword evidence="2" id="KW-1185">Reference proteome</keyword>
<proteinExistence type="predicted"/>
<organism evidence="1 2">
    <name type="scientific">Alkalibacterium olivapovliticus</name>
    <dbReference type="NCBI Taxonomy" id="99907"/>
    <lineage>
        <taxon>Bacteria</taxon>
        <taxon>Bacillati</taxon>
        <taxon>Bacillota</taxon>
        <taxon>Bacilli</taxon>
        <taxon>Lactobacillales</taxon>
        <taxon>Carnobacteriaceae</taxon>
        <taxon>Alkalibacterium</taxon>
    </lineage>
</organism>
<dbReference type="AlphaFoldDB" id="A0A2T0W5M3"/>
<evidence type="ECO:0000313" key="1">
    <source>
        <dbReference type="EMBL" id="PRY81387.1"/>
    </source>
</evidence>
<evidence type="ECO:0000313" key="2">
    <source>
        <dbReference type="Proteomes" id="UP000238205"/>
    </source>
</evidence>
<name>A0A2T0W5M3_9LACT</name>
<gene>
    <name evidence="1" type="ORF">CLV38_11837</name>
</gene>
<dbReference type="RefSeq" id="WP_106194507.1">
    <property type="nucleotide sequence ID" value="NZ_PVTO01000018.1"/>
</dbReference>